<dbReference type="EMBL" id="JAPVER010000020">
    <property type="protein sequence ID" value="MCZ3366665.1"/>
    <property type="molecule type" value="Genomic_DNA"/>
</dbReference>
<dbReference type="RefSeq" id="WP_048080925.1">
    <property type="nucleotide sequence ID" value="NZ_JAPVER010000020.1"/>
</dbReference>
<evidence type="ECO:0000313" key="3">
    <source>
        <dbReference type="Proteomes" id="UP001068021"/>
    </source>
</evidence>
<dbReference type="Proteomes" id="UP001068021">
    <property type="component" value="Unassembled WGS sequence"/>
</dbReference>
<name>A0A9E5A242_9EURY</name>
<gene>
    <name evidence="2" type="ORF">O3H35_16190</name>
    <name evidence="1" type="ORF">O3H54_12315</name>
</gene>
<accession>A0A9E5A242</accession>
<evidence type="ECO:0000313" key="2">
    <source>
        <dbReference type="EMBL" id="MCZ3374190.1"/>
    </source>
</evidence>
<dbReference type="EMBL" id="JAPVES010000030">
    <property type="protein sequence ID" value="MCZ3374190.1"/>
    <property type="molecule type" value="Genomic_DNA"/>
</dbReference>
<evidence type="ECO:0000313" key="1">
    <source>
        <dbReference type="EMBL" id="MCZ3366665.1"/>
    </source>
</evidence>
<reference evidence="1" key="1">
    <citation type="submission" date="2022-12" db="EMBL/GenBank/DDBJ databases">
        <title>Reclassification of two methanogenic archaea species isolated from the Kolyma lowland permafrost.</title>
        <authorList>
            <person name="Trubitsyn V.E."/>
            <person name="Rivkina E.M."/>
            <person name="Shcherbakova V.A."/>
        </authorList>
    </citation>
    <scope>NUCLEOTIDE SEQUENCE</scope>
    <source>
        <strain evidence="1">M2</strain>
        <strain evidence="2">MK4</strain>
    </source>
</reference>
<organism evidence="1 3">
    <name type="scientific">Methanobacterium veterum</name>
    <dbReference type="NCBI Taxonomy" id="408577"/>
    <lineage>
        <taxon>Archaea</taxon>
        <taxon>Methanobacteriati</taxon>
        <taxon>Methanobacteriota</taxon>
        <taxon>Methanomada group</taxon>
        <taxon>Methanobacteria</taxon>
        <taxon>Methanobacteriales</taxon>
        <taxon>Methanobacteriaceae</taxon>
        <taxon>Methanobacterium</taxon>
    </lineage>
</organism>
<keyword evidence="3" id="KW-1185">Reference proteome</keyword>
<dbReference type="Proteomes" id="UP001074446">
    <property type="component" value="Unassembled WGS sequence"/>
</dbReference>
<proteinExistence type="predicted"/>
<sequence length="98" mass="11665">MAEIEFKDYNYKQIKHSLIKSGQLPRENEDNIKEDIDELNEDYNRVVFKEHGKHWFADEEKAGVVNEEYLVKDDEGHIKTVRTSSKYDYKLAMRQLGL</sequence>
<protein>
    <submittedName>
        <fullName evidence="1">Uncharacterized protein</fullName>
    </submittedName>
</protein>
<dbReference type="AlphaFoldDB" id="A0A9E5A242"/>
<comment type="caution">
    <text evidence="1">The sequence shown here is derived from an EMBL/GenBank/DDBJ whole genome shotgun (WGS) entry which is preliminary data.</text>
</comment>